<dbReference type="NCBIfam" id="TIGR00229">
    <property type="entry name" value="sensory_box"/>
    <property type="match status" value="1"/>
</dbReference>
<dbReference type="PANTHER" id="PTHR43531">
    <property type="entry name" value="PROTEIN ICFG"/>
    <property type="match status" value="1"/>
</dbReference>
<evidence type="ECO:0000256" key="3">
    <source>
        <dbReference type="PROSITE-ProRule" id="PRU00284"/>
    </source>
</evidence>
<dbReference type="InterPro" id="IPR051310">
    <property type="entry name" value="MCP_chemotaxis"/>
</dbReference>
<dbReference type="EMBL" id="LQQO01000045">
    <property type="protein sequence ID" value="KZE10986.1"/>
    <property type="molecule type" value="Genomic_DNA"/>
</dbReference>
<dbReference type="SUPFAM" id="SSF58104">
    <property type="entry name" value="Methyl-accepting chemotaxis protein (MCP) signaling domain"/>
    <property type="match status" value="1"/>
</dbReference>
<dbReference type="PRINTS" id="PR00260">
    <property type="entry name" value="CHEMTRNSDUCR"/>
</dbReference>
<dbReference type="CDD" id="cd11386">
    <property type="entry name" value="MCP_signal"/>
    <property type="match status" value="1"/>
</dbReference>
<evidence type="ECO:0000259" key="5">
    <source>
        <dbReference type="PROSITE" id="PS50112"/>
    </source>
</evidence>
<evidence type="ECO:0000313" key="8">
    <source>
        <dbReference type="Proteomes" id="UP000076609"/>
    </source>
</evidence>
<reference evidence="8" key="1">
    <citation type="submission" date="2016-01" db="EMBL/GenBank/DDBJ databases">
        <title>Draft genome of Chromobacterium sp. F49.</title>
        <authorList>
            <person name="Hong K.W."/>
        </authorList>
    </citation>
    <scope>NUCLEOTIDE SEQUENCE [LARGE SCALE GENOMIC DNA]</scope>
    <source>
        <strain evidence="8">CN3</strain>
    </source>
</reference>
<dbReference type="PROSITE" id="PS50885">
    <property type="entry name" value="HAMP"/>
    <property type="match status" value="1"/>
</dbReference>
<evidence type="ECO:0000259" key="4">
    <source>
        <dbReference type="PROSITE" id="PS50111"/>
    </source>
</evidence>
<dbReference type="CDD" id="cd00130">
    <property type="entry name" value="PAS"/>
    <property type="match status" value="1"/>
</dbReference>
<evidence type="ECO:0000313" key="7">
    <source>
        <dbReference type="EMBL" id="KZE10986.1"/>
    </source>
</evidence>
<dbReference type="Gene3D" id="3.30.450.20">
    <property type="entry name" value="PAS domain"/>
    <property type="match status" value="1"/>
</dbReference>
<evidence type="ECO:0000256" key="2">
    <source>
        <dbReference type="ARBA" id="ARBA00029447"/>
    </source>
</evidence>
<feature type="domain" description="HAMP" evidence="6">
    <location>
        <begin position="126"/>
        <end position="178"/>
    </location>
</feature>
<dbReference type="PROSITE" id="PS50112">
    <property type="entry name" value="PAS"/>
    <property type="match status" value="1"/>
</dbReference>
<dbReference type="PROSITE" id="PS50111">
    <property type="entry name" value="CHEMOTAXIS_TRANSDUC_2"/>
    <property type="match status" value="1"/>
</dbReference>
<dbReference type="SMART" id="SM00304">
    <property type="entry name" value="HAMP"/>
    <property type="match status" value="1"/>
</dbReference>
<dbReference type="InterPro" id="IPR000014">
    <property type="entry name" value="PAS"/>
</dbReference>
<dbReference type="Pfam" id="PF00015">
    <property type="entry name" value="MCPsignal"/>
    <property type="match status" value="1"/>
</dbReference>
<comment type="similarity">
    <text evidence="2">Belongs to the methyl-accepting chemotaxis (MCP) protein family.</text>
</comment>
<dbReference type="Proteomes" id="UP000076609">
    <property type="component" value="Unassembled WGS sequence"/>
</dbReference>
<feature type="domain" description="Methyl-accepting transducer" evidence="4">
    <location>
        <begin position="183"/>
        <end position="412"/>
    </location>
</feature>
<dbReference type="PANTHER" id="PTHR43531:SF11">
    <property type="entry name" value="METHYL-ACCEPTING CHEMOTAXIS PROTEIN 3"/>
    <property type="match status" value="1"/>
</dbReference>
<protein>
    <submittedName>
        <fullName evidence="7">Chemotaxis protein</fullName>
    </submittedName>
</protein>
<keyword evidence="1" id="KW-0145">Chemotaxis</keyword>
<dbReference type="InterPro" id="IPR003660">
    <property type="entry name" value="HAMP_dom"/>
</dbReference>
<dbReference type="InterPro" id="IPR004089">
    <property type="entry name" value="MCPsignal_dom"/>
</dbReference>
<keyword evidence="8" id="KW-1185">Reference proteome</keyword>
<dbReference type="InterPro" id="IPR035965">
    <property type="entry name" value="PAS-like_dom_sf"/>
</dbReference>
<name>A0ABR5Y945_9SPHN</name>
<accession>A0ABR5Y945</accession>
<dbReference type="RefSeq" id="WP_066693309.1">
    <property type="nucleotide sequence ID" value="NZ_LQQO01000045.1"/>
</dbReference>
<feature type="domain" description="PAS" evidence="5">
    <location>
        <begin position="32"/>
        <end position="86"/>
    </location>
</feature>
<keyword evidence="3" id="KW-0807">Transducer</keyword>
<sequence>MIFRRSTTDLETRTAMAMYRHSPDAVLLLKGGAFVECNPAAEQVYGLPRRDIIGQNPVVFSRATQGDGRPSIEHVGERVQQAIRDGHARFEWYNMRGADEVRMLVTLIPIADEAADAVLVQIQDLTNTGRVVDALTQGLSSLAAGDLNVRLDTPFSAEFEPLRASFNTAADTMAQSMAEVTSVAAALHNGCSDIRQASDDLSGRTERQAASLEESAAAIQEITQNVREAATLVETTESIVADTHRDAQSSVSVVEDTTQAMGGIERASKEIGDIIAVIDGIAFQTNLLALNAGVEAARAGDAGKGFAVVASEVRALAQRSAEAAKDVKARVSASTAQVDRGVELVANTGVALKRITEQMDRIRSLIGNIATSARQQADTLGQINIAVGEMDSITQHNAAMVEETTAAARSLADEAARLNDAVAVFRIGRADLRGTYSAPLRMVAGGRR</sequence>
<dbReference type="Pfam" id="PF13426">
    <property type="entry name" value="PAS_9"/>
    <property type="match status" value="1"/>
</dbReference>
<organism evidence="7 8">
    <name type="scientific">Sphingomonas hankookensis</name>
    <dbReference type="NCBI Taxonomy" id="563996"/>
    <lineage>
        <taxon>Bacteria</taxon>
        <taxon>Pseudomonadati</taxon>
        <taxon>Pseudomonadota</taxon>
        <taxon>Alphaproteobacteria</taxon>
        <taxon>Sphingomonadales</taxon>
        <taxon>Sphingomonadaceae</taxon>
        <taxon>Sphingomonas</taxon>
    </lineage>
</organism>
<evidence type="ECO:0000259" key="6">
    <source>
        <dbReference type="PROSITE" id="PS50885"/>
    </source>
</evidence>
<dbReference type="InterPro" id="IPR004090">
    <property type="entry name" value="Chemotax_Me-accpt_rcpt"/>
</dbReference>
<evidence type="ECO:0000256" key="1">
    <source>
        <dbReference type="ARBA" id="ARBA00022500"/>
    </source>
</evidence>
<dbReference type="SUPFAM" id="SSF55785">
    <property type="entry name" value="PYP-like sensor domain (PAS domain)"/>
    <property type="match status" value="1"/>
</dbReference>
<dbReference type="Gene3D" id="1.10.287.950">
    <property type="entry name" value="Methyl-accepting chemotaxis protein"/>
    <property type="match status" value="1"/>
</dbReference>
<dbReference type="SMART" id="SM00283">
    <property type="entry name" value="MA"/>
    <property type="match status" value="1"/>
</dbReference>
<proteinExistence type="inferred from homology"/>
<comment type="caution">
    <text evidence="7">The sequence shown here is derived from an EMBL/GenBank/DDBJ whole genome shotgun (WGS) entry which is preliminary data.</text>
</comment>
<gene>
    <name evidence="7" type="ORF">AVT10_06455</name>
</gene>